<dbReference type="EMBL" id="JANPWB010000008">
    <property type="protein sequence ID" value="KAJ1167050.1"/>
    <property type="molecule type" value="Genomic_DNA"/>
</dbReference>
<organism evidence="2 3">
    <name type="scientific">Pleurodeles waltl</name>
    <name type="common">Iberian ribbed newt</name>
    <dbReference type="NCBI Taxonomy" id="8319"/>
    <lineage>
        <taxon>Eukaryota</taxon>
        <taxon>Metazoa</taxon>
        <taxon>Chordata</taxon>
        <taxon>Craniata</taxon>
        <taxon>Vertebrata</taxon>
        <taxon>Euteleostomi</taxon>
        <taxon>Amphibia</taxon>
        <taxon>Batrachia</taxon>
        <taxon>Caudata</taxon>
        <taxon>Salamandroidea</taxon>
        <taxon>Salamandridae</taxon>
        <taxon>Pleurodelinae</taxon>
        <taxon>Pleurodeles</taxon>
    </lineage>
</organism>
<reference evidence="2" key="1">
    <citation type="journal article" date="2022" name="bioRxiv">
        <title>Sequencing and chromosome-scale assembly of the giantPleurodeles waltlgenome.</title>
        <authorList>
            <person name="Brown T."/>
            <person name="Elewa A."/>
            <person name="Iarovenko S."/>
            <person name="Subramanian E."/>
            <person name="Araus A.J."/>
            <person name="Petzold A."/>
            <person name="Susuki M."/>
            <person name="Suzuki K.-i.T."/>
            <person name="Hayashi T."/>
            <person name="Toyoda A."/>
            <person name="Oliveira C."/>
            <person name="Osipova E."/>
            <person name="Leigh N.D."/>
            <person name="Simon A."/>
            <person name="Yun M.H."/>
        </authorList>
    </citation>
    <scope>NUCLEOTIDE SEQUENCE</scope>
    <source>
        <strain evidence="2">20211129_DDA</strain>
        <tissue evidence="2">Liver</tissue>
    </source>
</reference>
<evidence type="ECO:0000313" key="3">
    <source>
        <dbReference type="Proteomes" id="UP001066276"/>
    </source>
</evidence>
<keyword evidence="3" id="KW-1185">Reference proteome</keyword>
<gene>
    <name evidence="2" type="ORF">NDU88_007443</name>
</gene>
<protein>
    <submittedName>
        <fullName evidence="2">Uncharacterized protein</fullName>
    </submittedName>
</protein>
<feature type="region of interest" description="Disordered" evidence="1">
    <location>
        <begin position="1"/>
        <end position="21"/>
    </location>
</feature>
<proteinExistence type="predicted"/>
<name>A0AAV7SSA9_PLEWA</name>
<sequence length="287" mass="30847">MRPVGDPVASQRGASAAPLPCPLSHNGAVPLPWPLSHNGPVPLPWPLSHNDPTPGRRWLLGCLGLLREKQGEPVRGAEPRGRHCCIGGFGSPHSGGGDADTSKATVHKSALKRKATAVTCGLANLNKSLIAPVAPRLKVIKACFLPALLYGHLAFPEDCATILDRQQTLGFKKIFHLPRYVKRSSVGLEFGSTNLHLACGSDIFKYNIQILRAPAVPLKAGLKDISESPVSPRQIQLQNAIHLLQTDTAALSRDSVDLPIWNKAIKKPVQLASFQLDTASLPESEIR</sequence>
<dbReference type="Proteomes" id="UP001066276">
    <property type="component" value="Chromosome 4_2"/>
</dbReference>
<evidence type="ECO:0000313" key="2">
    <source>
        <dbReference type="EMBL" id="KAJ1167050.1"/>
    </source>
</evidence>
<dbReference type="AlphaFoldDB" id="A0AAV7SSA9"/>
<accession>A0AAV7SSA9</accession>
<comment type="caution">
    <text evidence="2">The sequence shown here is derived from an EMBL/GenBank/DDBJ whole genome shotgun (WGS) entry which is preliminary data.</text>
</comment>
<evidence type="ECO:0000256" key="1">
    <source>
        <dbReference type="SAM" id="MobiDB-lite"/>
    </source>
</evidence>